<keyword evidence="1" id="KW-0812">Transmembrane</keyword>
<evidence type="ECO:0000313" key="2">
    <source>
        <dbReference type="EMBL" id="TBN56412.1"/>
    </source>
</evidence>
<dbReference type="RefSeq" id="WP_130980522.1">
    <property type="nucleotide sequence ID" value="NZ_SISG01000001.1"/>
</dbReference>
<organism evidence="2 3">
    <name type="scientific">Glaciihabitans arcticus</name>
    <dbReference type="NCBI Taxonomy" id="2668039"/>
    <lineage>
        <taxon>Bacteria</taxon>
        <taxon>Bacillati</taxon>
        <taxon>Actinomycetota</taxon>
        <taxon>Actinomycetes</taxon>
        <taxon>Micrococcales</taxon>
        <taxon>Microbacteriaceae</taxon>
        <taxon>Glaciihabitans</taxon>
    </lineage>
</organism>
<dbReference type="EMBL" id="SISG01000001">
    <property type="protein sequence ID" value="TBN56412.1"/>
    <property type="molecule type" value="Genomic_DNA"/>
</dbReference>
<keyword evidence="3" id="KW-1185">Reference proteome</keyword>
<evidence type="ECO:0008006" key="4">
    <source>
        <dbReference type="Google" id="ProtNLM"/>
    </source>
</evidence>
<keyword evidence="1" id="KW-1133">Transmembrane helix</keyword>
<sequence length="360" mass="39799">MNRTINYEALISPVTREQVREFRTGARNGGELWAARMGPQLAIKGVATIVTVVVLALFALVFLRFIGNSFSTNGANPVGMAATGFVILFLVVAGIVVFAALRGSFGTSRWEKWMRLSRFAAANGLSFSPEDKNPQYPGAIFDRGDSRVTLDHLTSTTGRFFDMGNYRYQTGSGDSRATHNWGFMAFNLDRKLPHMVLDATSNNGLFGGSNLGVSFTKDQVLSLEGDFGKHFTLYCPRQYERDALYVFTPDLMALLIDEASPFDVEIVDDWMFVYSATPFVPTDPAVYQRLFRIIDTVGAKTLTQTDRYADERIGDSTVNLVAPQGQRLKRGGSVIATIAIVAFVAYWAWSFFGSIIGFGR</sequence>
<comment type="caution">
    <text evidence="2">The sequence shown here is derived from an EMBL/GenBank/DDBJ whole genome shotgun (WGS) entry which is preliminary data.</text>
</comment>
<feature type="transmembrane region" description="Helical" evidence="1">
    <location>
        <begin position="46"/>
        <end position="66"/>
    </location>
</feature>
<proteinExistence type="predicted"/>
<protein>
    <recommendedName>
        <fullName evidence="4">DUF3137 domain-containing protein</fullName>
    </recommendedName>
</protein>
<keyword evidence="1" id="KW-0472">Membrane</keyword>
<dbReference type="AlphaFoldDB" id="A0A4Q9GNP3"/>
<accession>A0A4Q9GNP3</accession>
<feature type="transmembrane region" description="Helical" evidence="1">
    <location>
        <begin position="334"/>
        <end position="358"/>
    </location>
</feature>
<feature type="transmembrane region" description="Helical" evidence="1">
    <location>
        <begin position="78"/>
        <end position="101"/>
    </location>
</feature>
<evidence type="ECO:0000313" key="3">
    <source>
        <dbReference type="Proteomes" id="UP000294194"/>
    </source>
</evidence>
<dbReference type="Proteomes" id="UP000294194">
    <property type="component" value="Unassembled WGS sequence"/>
</dbReference>
<gene>
    <name evidence="2" type="ORF">EYE40_02800</name>
</gene>
<reference evidence="3" key="1">
    <citation type="submission" date="2019-02" db="EMBL/GenBank/DDBJ databases">
        <title>Glaciihabitans arcticus sp. nov., a psychrotolerant bacterium isolated from polar soil.</title>
        <authorList>
            <person name="Dahal R.H."/>
        </authorList>
    </citation>
    <scope>NUCLEOTIDE SEQUENCE [LARGE SCALE GENOMIC DNA]</scope>
    <source>
        <strain evidence="3">RP-3-7</strain>
    </source>
</reference>
<name>A0A4Q9GNP3_9MICO</name>
<evidence type="ECO:0000256" key="1">
    <source>
        <dbReference type="SAM" id="Phobius"/>
    </source>
</evidence>